<dbReference type="PANTHER" id="PTHR46411:SF2">
    <property type="entry name" value="AAA+ ATPASE DOMAIN-CONTAINING PROTEIN"/>
    <property type="match status" value="1"/>
</dbReference>
<accession>W7E9X5</accession>
<dbReference type="Pfam" id="PF22942">
    <property type="entry name" value="DUF7025"/>
    <property type="match status" value="1"/>
</dbReference>
<dbReference type="PANTHER" id="PTHR46411">
    <property type="entry name" value="FAMILY ATPASE, PUTATIVE-RELATED"/>
    <property type="match status" value="1"/>
</dbReference>
<evidence type="ECO:0000313" key="3">
    <source>
        <dbReference type="EMBL" id="EUN24961.1"/>
    </source>
</evidence>
<dbReference type="Gene3D" id="3.40.50.300">
    <property type="entry name" value="P-loop containing nucleotide triphosphate hydrolases"/>
    <property type="match status" value="1"/>
</dbReference>
<dbReference type="EMBL" id="KI968759">
    <property type="protein sequence ID" value="EUN24961.1"/>
    <property type="molecule type" value="Genomic_DNA"/>
</dbReference>
<dbReference type="AlphaFoldDB" id="W7E9X5"/>
<protein>
    <recommendedName>
        <fullName evidence="2">AAA+ ATPase domain-containing protein</fullName>
    </recommendedName>
</protein>
<dbReference type="GeneID" id="26254145"/>
<evidence type="ECO:0000259" key="2">
    <source>
        <dbReference type="SMART" id="SM00382"/>
    </source>
</evidence>
<proteinExistence type="predicted"/>
<evidence type="ECO:0000313" key="4">
    <source>
        <dbReference type="Proteomes" id="UP000054337"/>
    </source>
</evidence>
<dbReference type="GO" id="GO:0005524">
    <property type="term" value="F:ATP binding"/>
    <property type="evidence" value="ECO:0007669"/>
    <property type="project" value="InterPro"/>
</dbReference>
<dbReference type="CDD" id="cd19481">
    <property type="entry name" value="RecA-like_protease"/>
    <property type="match status" value="1"/>
</dbReference>
<dbReference type="RefSeq" id="XP_014554535.1">
    <property type="nucleotide sequence ID" value="XM_014699049.1"/>
</dbReference>
<feature type="compositionally biased region" description="Polar residues" evidence="1">
    <location>
        <begin position="1"/>
        <end position="13"/>
    </location>
</feature>
<dbReference type="Pfam" id="PF00004">
    <property type="entry name" value="AAA"/>
    <property type="match status" value="1"/>
</dbReference>
<feature type="region of interest" description="Disordered" evidence="1">
    <location>
        <begin position="1"/>
        <end position="106"/>
    </location>
</feature>
<reference evidence="3 4" key="1">
    <citation type="journal article" date="2013" name="PLoS Genet.">
        <title>Comparative genome structure, secondary metabolite, and effector coding capacity across Cochliobolus pathogens.</title>
        <authorList>
            <person name="Condon B.J."/>
            <person name="Leng Y."/>
            <person name="Wu D."/>
            <person name="Bushley K.E."/>
            <person name="Ohm R.A."/>
            <person name="Otillar R."/>
            <person name="Martin J."/>
            <person name="Schackwitz W."/>
            <person name="Grimwood J."/>
            <person name="MohdZainudin N."/>
            <person name="Xue C."/>
            <person name="Wang R."/>
            <person name="Manning V.A."/>
            <person name="Dhillon B."/>
            <person name="Tu Z.J."/>
            <person name="Steffenson B.J."/>
            <person name="Salamov A."/>
            <person name="Sun H."/>
            <person name="Lowry S."/>
            <person name="LaButti K."/>
            <person name="Han J."/>
            <person name="Copeland A."/>
            <person name="Lindquist E."/>
            <person name="Barry K."/>
            <person name="Schmutz J."/>
            <person name="Baker S.E."/>
            <person name="Ciuffetti L.M."/>
            <person name="Grigoriev I.V."/>
            <person name="Zhong S."/>
            <person name="Turgeon B.G."/>
        </authorList>
    </citation>
    <scope>NUCLEOTIDE SEQUENCE [LARGE SCALE GENOMIC DNA]</scope>
    <source>
        <strain evidence="3 4">FI3</strain>
    </source>
</reference>
<dbReference type="InterPro" id="IPR003593">
    <property type="entry name" value="AAA+_ATPase"/>
</dbReference>
<dbReference type="InterPro" id="IPR054289">
    <property type="entry name" value="DUF7025"/>
</dbReference>
<dbReference type="Proteomes" id="UP000054337">
    <property type="component" value="Unassembled WGS sequence"/>
</dbReference>
<dbReference type="SUPFAM" id="SSF52540">
    <property type="entry name" value="P-loop containing nucleoside triphosphate hydrolases"/>
    <property type="match status" value="1"/>
</dbReference>
<name>W7E9X5_BIPV3</name>
<dbReference type="GO" id="GO:0016887">
    <property type="term" value="F:ATP hydrolysis activity"/>
    <property type="evidence" value="ECO:0007669"/>
    <property type="project" value="InterPro"/>
</dbReference>
<dbReference type="HOGENOM" id="CLU_004471_6_2_1"/>
<evidence type="ECO:0000256" key="1">
    <source>
        <dbReference type="SAM" id="MobiDB-lite"/>
    </source>
</evidence>
<dbReference type="InterPro" id="IPR027417">
    <property type="entry name" value="P-loop_NTPase"/>
</dbReference>
<gene>
    <name evidence="3" type="ORF">COCVIDRAFT_28463</name>
</gene>
<keyword evidence="4" id="KW-1185">Reference proteome</keyword>
<feature type="compositionally biased region" description="Polar residues" evidence="1">
    <location>
        <begin position="82"/>
        <end position="91"/>
    </location>
</feature>
<dbReference type="SMART" id="SM00382">
    <property type="entry name" value="AAA"/>
    <property type="match status" value="1"/>
</dbReference>
<feature type="compositionally biased region" description="Basic and acidic residues" evidence="1">
    <location>
        <begin position="50"/>
        <end position="66"/>
    </location>
</feature>
<sequence>MGKATASLSAKTQPQHKPRFAFGSKTKVRMRRNPLVAKSKSRIRPQATQDRSRSNDFDDPEGDKTSNGDAVDDEANVDRPMSDQSKATTSGGAKEANQVPDPFEYVGSNLDENIDNQRGRLCELHNYDSRLNSAGERIELRTGSKFSIGEDNEKSPEAALVFTRFITKDGRMSNAHLKINSPYIRKALQDVVGRYPDIDLDVTGGSIYMFSKPWCLFHYRHELEQYAEASSEAAMKEHVDFILKYMRKALRQEILTFETMTRNENSSPGITYKELWMAFRPGSLVYKKDKDQECMYKFVSMVEEDDDDGHVWWDLEVEKVKHYDGFKALADLEVYPLEYVQDVEAVKERLLVRGEKYASLHGVHYRMYNGRWRGFNGPSLRNEGTVRQRVMIDGQEYENAKSLFSTRFSRDSIIEVEPDKKPILSEEQLLICSNMIPGFSLTTKNWGLLDINHIQDIDFNTSAFEMLALAPEKKDMIAALVKSAKASSETYDDLIKGKGKGVIFLLHGPAGVGKTFTAESIADLTQRPLYSLNCSDLTIRTAEQRLTQVLNLATKWNPIALIDEADVFMAERSLNDLERNELVSVLLRVLEYFEGILFLTTNRANTMDSAFKSRIHLTIAFPALSSESKRQLWRVFVKQGMAQQLPSWVNDAFLDKAVENEMNGRQIKNAVRVAHALVQDKQREMSPEDIFSVLRMIQSFDRDLETQIATRHK</sequence>
<dbReference type="InterPro" id="IPR003959">
    <property type="entry name" value="ATPase_AAA_core"/>
</dbReference>
<dbReference type="OrthoDB" id="10042665at2759"/>
<organism evidence="3 4">
    <name type="scientific">Bipolaris victoriae (strain FI3)</name>
    <name type="common">Victoria blight of oats agent</name>
    <name type="synonym">Cochliobolus victoriae</name>
    <dbReference type="NCBI Taxonomy" id="930091"/>
    <lineage>
        <taxon>Eukaryota</taxon>
        <taxon>Fungi</taxon>
        <taxon>Dikarya</taxon>
        <taxon>Ascomycota</taxon>
        <taxon>Pezizomycotina</taxon>
        <taxon>Dothideomycetes</taxon>
        <taxon>Pleosporomycetidae</taxon>
        <taxon>Pleosporales</taxon>
        <taxon>Pleosporineae</taxon>
        <taxon>Pleosporaceae</taxon>
        <taxon>Bipolaris</taxon>
    </lineage>
</organism>
<feature type="domain" description="AAA+ ATPase" evidence="2">
    <location>
        <begin position="500"/>
        <end position="625"/>
    </location>
</feature>